<keyword evidence="2" id="KW-0217">Developmental protein</keyword>
<accession>A0A6J1PC94</accession>
<keyword evidence="11" id="KW-1185">Reference proteome</keyword>
<dbReference type="Gene3D" id="3.30.710.10">
    <property type="entry name" value="Potassium Channel Kv1.1, Chain A"/>
    <property type="match status" value="1"/>
</dbReference>
<evidence type="ECO:0000256" key="2">
    <source>
        <dbReference type="ARBA" id="ARBA00022473"/>
    </source>
</evidence>
<evidence type="ECO:0000256" key="5">
    <source>
        <dbReference type="ARBA" id="ARBA00023015"/>
    </source>
</evidence>
<dbReference type="SUPFAM" id="SSF54695">
    <property type="entry name" value="POZ domain"/>
    <property type="match status" value="1"/>
</dbReference>
<dbReference type="GO" id="GO:0045476">
    <property type="term" value="P:nurse cell apoptotic process"/>
    <property type="evidence" value="ECO:0007669"/>
    <property type="project" value="UniProtKB-ARBA"/>
</dbReference>
<sequence>MNNILLILATQLFFFTSLLYTRIFFVCFPIFSPTNNYIACRRIMANQEISLKWNGYQSNILSNVKDLFRDESLSDVTLVSEGFNFKAHKVILSANSTVFKSIFQQNPHKDPIIVLHDINTDSLRTLLRFMYNGEVNVTEEFLPILLKTAEVLRICGLSTGSDTCKDDEKTATSTQAVPKKRKKSEQEDNNNRSLKKPTPCLSKLDTVVAFTSSDISKNSDIVPKEEPVDSPLTDYSGDNTNDTDIAVLDNNSEKKFTINPESPPILKKAVCTTSTSDRLNIKKCINEVSSTQPCLNVVCEKSVDPEDEKEIEIDKEVETVLQSGTIVESLSITTENMNIVSSEAQSVKDKTSTCYASPSFPCPFCPRVYNSWGYRRRHVKSRHMTNRLSCKWCVSILPSTGAWYSHATRAHGVPHEEARNSLVVMVEAHAVLTLNEPSVAQLLGQVGISDSNTAEKTN</sequence>
<dbReference type="OrthoDB" id="624345at2759"/>
<dbReference type="Gene3D" id="3.30.160.60">
    <property type="entry name" value="Classic Zinc Finger"/>
    <property type="match status" value="1"/>
</dbReference>
<dbReference type="KEGG" id="bany:112058587"/>
<keyword evidence="7" id="KW-0539">Nucleus</keyword>
<dbReference type="GO" id="GO:0005634">
    <property type="term" value="C:nucleus"/>
    <property type="evidence" value="ECO:0007669"/>
    <property type="project" value="UniProtKB-SubCell"/>
</dbReference>
<proteinExistence type="predicted"/>
<evidence type="ECO:0000256" key="4">
    <source>
        <dbReference type="ARBA" id="ARBA00022902"/>
    </source>
</evidence>
<dbReference type="PANTHER" id="PTHR23110:SF111">
    <property type="entry name" value="LONGITUDINALS LACKING PROTEIN, ISOFORMS F_I_K_T"/>
    <property type="match status" value="1"/>
</dbReference>
<dbReference type="GO" id="GO:0008406">
    <property type="term" value="P:gonad development"/>
    <property type="evidence" value="ECO:0007669"/>
    <property type="project" value="UniProtKB-ARBA"/>
</dbReference>
<dbReference type="GO" id="GO:0016199">
    <property type="term" value="P:axon midline choice point recognition"/>
    <property type="evidence" value="ECO:0007669"/>
    <property type="project" value="UniProtKB-ARBA"/>
</dbReference>
<name>A0A6J1PC94_BICAN</name>
<evidence type="ECO:0000256" key="3">
    <source>
        <dbReference type="ARBA" id="ARBA00022782"/>
    </source>
</evidence>
<reference evidence="12" key="1">
    <citation type="submission" date="2025-08" db="UniProtKB">
        <authorList>
            <consortium name="RefSeq"/>
        </authorList>
    </citation>
    <scope>IDENTIFICATION</scope>
</reference>
<dbReference type="PROSITE" id="PS00028">
    <property type="entry name" value="ZINC_FINGER_C2H2_1"/>
    <property type="match status" value="1"/>
</dbReference>
<keyword evidence="5" id="KW-0805">Transcription regulation</keyword>
<dbReference type="GO" id="GO:0035167">
    <property type="term" value="P:larval lymph gland hemopoiesis"/>
    <property type="evidence" value="ECO:0007669"/>
    <property type="project" value="UniProtKB-ARBA"/>
</dbReference>
<organism evidence="11 12">
    <name type="scientific">Bicyclus anynana</name>
    <name type="common">Squinting bush brown butterfly</name>
    <dbReference type="NCBI Taxonomy" id="110368"/>
    <lineage>
        <taxon>Eukaryota</taxon>
        <taxon>Metazoa</taxon>
        <taxon>Ecdysozoa</taxon>
        <taxon>Arthropoda</taxon>
        <taxon>Hexapoda</taxon>
        <taxon>Insecta</taxon>
        <taxon>Pterygota</taxon>
        <taxon>Neoptera</taxon>
        <taxon>Endopterygota</taxon>
        <taxon>Lepidoptera</taxon>
        <taxon>Glossata</taxon>
        <taxon>Ditrysia</taxon>
        <taxon>Papilionoidea</taxon>
        <taxon>Nymphalidae</taxon>
        <taxon>Satyrinae</taxon>
        <taxon>Satyrini</taxon>
        <taxon>Mycalesina</taxon>
        <taxon>Bicyclus</taxon>
    </lineage>
</organism>
<gene>
    <name evidence="12" type="primary">LOC112058587</name>
</gene>
<dbReference type="GO" id="GO:0048813">
    <property type="term" value="P:dendrite morphogenesis"/>
    <property type="evidence" value="ECO:0007669"/>
    <property type="project" value="UniProtKB-ARBA"/>
</dbReference>
<evidence type="ECO:0000259" key="10">
    <source>
        <dbReference type="PROSITE" id="PS50097"/>
    </source>
</evidence>
<evidence type="ECO:0000256" key="7">
    <source>
        <dbReference type="ARBA" id="ARBA00023242"/>
    </source>
</evidence>
<dbReference type="SMART" id="SM00225">
    <property type="entry name" value="BTB"/>
    <property type="match status" value="1"/>
</dbReference>
<protein>
    <submittedName>
        <fullName evidence="12">Modifier of mdg4</fullName>
    </submittedName>
</protein>
<dbReference type="GO" id="GO:0006357">
    <property type="term" value="P:regulation of transcription by RNA polymerase II"/>
    <property type="evidence" value="ECO:0007669"/>
    <property type="project" value="TreeGrafter"/>
</dbReference>
<dbReference type="AlphaFoldDB" id="A0A6J1PC94"/>
<feature type="region of interest" description="Disordered" evidence="9">
    <location>
        <begin position="218"/>
        <end position="245"/>
    </location>
</feature>
<dbReference type="PROSITE" id="PS50097">
    <property type="entry name" value="BTB"/>
    <property type="match status" value="1"/>
</dbReference>
<dbReference type="GO" id="GO:0045467">
    <property type="term" value="P:R7 cell development"/>
    <property type="evidence" value="ECO:0007669"/>
    <property type="project" value="UniProtKB-ARBA"/>
</dbReference>
<evidence type="ECO:0000256" key="1">
    <source>
        <dbReference type="ARBA" id="ARBA00004123"/>
    </source>
</evidence>
<comment type="subcellular location">
    <subcellularLocation>
        <location evidence="1">Nucleus</location>
    </subcellularLocation>
</comment>
<dbReference type="Pfam" id="PF00651">
    <property type="entry name" value="BTB"/>
    <property type="match status" value="1"/>
</dbReference>
<evidence type="ECO:0000313" key="12">
    <source>
        <dbReference type="RefSeq" id="XP_023955263.2"/>
    </source>
</evidence>
<evidence type="ECO:0000256" key="6">
    <source>
        <dbReference type="ARBA" id="ARBA00023163"/>
    </source>
</evidence>
<dbReference type="RefSeq" id="XP_023955263.2">
    <property type="nucleotide sequence ID" value="XM_024099495.2"/>
</dbReference>
<dbReference type="PANTHER" id="PTHR23110">
    <property type="entry name" value="BTB DOMAIN TRANSCRIPTION FACTOR"/>
    <property type="match status" value="1"/>
</dbReference>
<keyword evidence="4" id="KW-0524">Neurogenesis</keyword>
<dbReference type="GO" id="GO:0007464">
    <property type="term" value="P:R3/R4 cell fate commitment"/>
    <property type="evidence" value="ECO:0007669"/>
    <property type="project" value="UniProtKB-ARBA"/>
</dbReference>
<comment type="function">
    <text evidence="8">Putative transcription factor required for axon growth and guidance in the central and peripheral nervous systems. Repels CNS axons away from the midline by promoting the expression of the midline repellent sli and its receptor robo.</text>
</comment>
<dbReference type="Proteomes" id="UP001652582">
    <property type="component" value="Chromosome 3"/>
</dbReference>
<dbReference type="GO" id="GO:0007526">
    <property type="term" value="P:larval somatic muscle development"/>
    <property type="evidence" value="ECO:0007669"/>
    <property type="project" value="UniProtKB-ARBA"/>
</dbReference>
<evidence type="ECO:0000256" key="9">
    <source>
        <dbReference type="SAM" id="MobiDB-lite"/>
    </source>
</evidence>
<keyword evidence="3" id="KW-0221">Differentiation</keyword>
<dbReference type="GeneID" id="112058587"/>
<dbReference type="CDD" id="cd18315">
    <property type="entry name" value="BTB_POZ_BAB-like"/>
    <property type="match status" value="1"/>
</dbReference>
<keyword evidence="6" id="KW-0804">Transcription</keyword>
<feature type="domain" description="BTB" evidence="10">
    <location>
        <begin position="74"/>
        <end position="139"/>
    </location>
</feature>
<feature type="region of interest" description="Disordered" evidence="9">
    <location>
        <begin position="163"/>
        <end position="199"/>
    </location>
</feature>
<dbReference type="InterPro" id="IPR000210">
    <property type="entry name" value="BTB/POZ_dom"/>
</dbReference>
<evidence type="ECO:0000256" key="8">
    <source>
        <dbReference type="ARBA" id="ARBA00037382"/>
    </source>
</evidence>
<dbReference type="InterPro" id="IPR011333">
    <property type="entry name" value="SKP1/BTB/POZ_sf"/>
</dbReference>
<dbReference type="SMART" id="SM00355">
    <property type="entry name" value="ZnF_C2H2"/>
    <property type="match status" value="2"/>
</dbReference>
<dbReference type="InterPro" id="IPR013087">
    <property type="entry name" value="Znf_C2H2_type"/>
</dbReference>
<evidence type="ECO:0000313" key="11">
    <source>
        <dbReference type="Proteomes" id="UP001652582"/>
    </source>
</evidence>
<dbReference type="InterPro" id="IPR051095">
    <property type="entry name" value="Dros_DevTransReg"/>
</dbReference>